<reference evidence="17 18" key="1">
    <citation type="journal article" date="2021" name="Elife">
        <title>Chloroplast acquisition without the gene transfer in kleptoplastic sea slugs, Plakobranchus ocellatus.</title>
        <authorList>
            <person name="Maeda T."/>
            <person name="Takahashi S."/>
            <person name="Yoshida T."/>
            <person name="Shimamura S."/>
            <person name="Takaki Y."/>
            <person name="Nagai Y."/>
            <person name="Toyoda A."/>
            <person name="Suzuki Y."/>
            <person name="Arimoto A."/>
            <person name="Ishii H."/>
            <person name="Satoh N."/>
            <person name="Nishiyama T."/>
            <person name="Hasebe M."/>
            <person name="Maruyama T."/>
            <person name="Minagawa J."/>
            <person name="Obokata J."/>
            <person name="Shigenobu S."/>
        </authorList>
    </citation>
    <scope>NUCLEOTIDE SEQUENCE [LARGE SCALE GENOMIC DNA]</scope>
</reference>
<feature type="domain" description="DOMON" evidence="14">
    <location>
        <begin position="222"/>
        <end position="361"/>
    </location>
</feature>
<dbReference type="PROSITE" id="PS50836">
    <property type="entry name" value="DOMON"/>
    <property type="match status" value="1"/>
</dbReference>
<evidence type="ECO:0000313" key="18">
    <source>
        <dbReference type="Proteomes" id="UP000762676"/>
    </source>
</evidence>
<feature type="signal peptide" evidence="13">
    <location>
        <begin position="1"/>
        <end position="23"/>
    </location>
</feature>
<comment type="subcellular location">
    <subcellularLocation>
        <location evidence="2">Membrane</location>
        <topology evidence="2">Multi-pass membrane protein</topology>
    </subcellularLocation>
</comment>
<feature type="transmembrane region" description="Helical" evidence="12">
    <location>
        <begin position="515"/>
        <end position="536"/>
    </location>
</feature>
<organism evidence="17 18">
    <name type="scientific">Elysia marginata</name>
    <dbReference type="NCBI Taxonomy" id="1093978"/>
    <lineage>
        <taxon>Eukaryota</taxon>
        <taxon>Metazoa</taxon>
        <taxon>Spiralia</taxon>
        <taxon>Lophotrochozoa</taxon>
        <taxon>Mollusca</taxon>
        <taxon>Gastropoda</taxon>
        <taxon>Heterobranchia</taxon>
        <taxon>Euthyneura</taxon>
        <taxon>Panpulmonata</taxon>
        <taxon>Sacoglossa</taxon>
        <taxon>Placobranchoidea</taxon>
        <taxon>Plakobranchidae</taxon>
        <taxon>Elysia</taxon>
    </lineage>
</organism>
<dbReference type="Gene3D" id="2.60.40.4060">
    <property type="entry name" value="Reeler domain"/>
    <property type="match status" value="1"/>
</dbReference>
<sequence>MVPAVLATTLAWTLLSVVSMTQASPYDPGECCSCTELKPKVKTGGPEPQVMPSPFTIHIVEDEYRPGSPINVQIKARPPHAYRAFFIGAYKYPYTRGKTPVGVLKLLPEQKIQVKEDCKQLDGGPESILFSNALTSQDDFPKRNLNFEWIANRPYGHIEFRATFVVDDKTYWVSEKSRILADPLSGDVPLPRQQFTAPINVDQCGNSKGCFREPAGCVEPHCTYILTWKADGSSSISFELGGLADEATDRYVAVGLSEDTYMGDDTVFVCAHNSAIDQTGLYLHYNKDDPTKSIKIPKKDTNYRSESECDSSVYSKVLKEEGSYQNGRLRCRFEIQRDLSDQCSALMDIRGGPKHLLFFRGFASRGQVKRHGLGVDEFPHASEDPVDFSYLEDHSGRASYPLAKAHGCLMIIAWVFFASVALIMSKYYTTMWPNKRTYNQRYWFIVHFNCMALMFIFSIIGIILIFIEAGGYTKAPDLPLKAHPILGIIILICIIIIPIMAVLRPADDNKCRPVYNWFYWVFWTIAYVLSIPQIFIGMEFGKVGVPWWATWILVIWVIFHIAVELTLEIHQCCTYKKNKERRKKWEQMKREYPKQSHPEPEPAGRRFKRFLLCLHVCFTALIVLIMVIIIAVS</sequence>
<dbReference type="CDD" id="cd08544">
    <property type="entry name" value="Reeler"/>
    <property type="match status" value="1"/>
</dbReference>
<evidence type="ECO:0000256" key="13">
    <source>
        <dbReference type="SAM" id="SignalP"/>
    </source>
</evidence>
<feature type="transmembrane region" description="Helical" evidence="12">
    <location>
        <begin position="610"/>
        <end position="632"/>
    </location>
</feature>
<evidence type="ECO:0000256" key="7">
    <source>
        <dbReference type="ARBA" id="ARBA00022982"/>
    </source>
</evidence>
<keyword evidence="5 12" id="KW-0812">Transmembrane</keyword>
<evidence type="ECO:0000259" key="16">
    <source>
        <dbReference type="PROSITE" id="PS51019"/>
    </source>
</evidence>
<evidence type="ECO:0000256" key="5">
    <source>
        <dbReference type="ARBA" id="ARBA00022692"/>
    </source>
</evidence>
<accession>A0AAV4EDG4</accession>
<dbReference type="Gene3D" id="1.20.120.1770">
    <property type="match status" value="1"/>
</dbReference>
<evidence type="ECO:0000259" key="14">
    <source>
        <dbReference type="PROSITE" id="PS50836"/>
    </source>
</evidence>
<evidence type="ECO:0000256" key="1">
    <source>
        <dbReference type="ARBA" id="ARBA00001970"/>
    </source>
</evidence>
<keyword evidence="18" id="KW-1185">Reference proteome</keyword>
<feature type="transmembrane region" description="Helical" evidence="12">
    <location>
        <begin position="409"/>
        <end position="429"/>
    </location>
</feature>
<dbReference type="PANTHER" id="PTHR23130">
    <property type="entry name" value="CYTOCHROME B561 AND DOMON DOMAIN-CONTAINING PROTEIN"/>
    <property type="match status" value="1"/>
</dbReference>
<feature type="transmembrane region" description="Helical" evidence="12">
    <location>
        <begin position="441"/>
        <end position="467"/>
    </location>
</feature>
<dbReference type="PROSITE" id="PS51019">
    <property type="entry name" value="REELIN"/>
    <property type="match status" value="1"/>
</dbReference>
<keyword evidence="10 12" id="KW-0472">Membrane</keyword>
<evidence type="ECO:0000259" key="15">
    <source>
        <dbReference type="PROSITE" id="PS50939"/>
    </source>
</evidence>
<dbReference type="Pfam" id="PF03188">
    <property type="entry name" value="Cytochrom_B561"/>
    <property type="match status" value="1"/>
</dbReference>
<keyword evidence="6 13" id="KW-0732">Signal</keyword>
<protein>
    <submittedName>
        <fullName evidence="17">Ferric-chelate reductase 1</fullName>
    </submittedName>
</protein>
<dbReference type="Pfam" id="PF02014">
    <property type="entry name" value="Reeler"/>
    <property type="match status" value="1"/>
</dbReference>
<name>A0AAV4EDG4_9GAST</name>
<keyword evidence="11" id="KW-0325">Glycoprotein</keyword>
<evidence type="ECO:0000256" key="10">
    <source>
        <dbReference type="ARBA" id="ARBA00023136"/>
    </source>
</evidence>
<comment type="caution">
    <text evidence="17">The sequence shown here is derived from an EMBL/GenBank/DDBJ whole genome shotgun (WGS) entry which is preliminary data.</text>
</comment>
<feature type="domain" description="Reelin" evidence="16">
    <location>
        <begin position="16"/>
        <end position="198"/>
    </location>
</feature>
<evidence type="ECO:0000256" key="2">
    <source>
        <dbReference type="ARBA" id="ARBA00004141"/>
    </source>
</evidence>
<keyword evidence="9" id="KW-0408">Iron</keyword>
<keyword evidence="8 12" id="KW-1133">Transmembrane helix</keyword>
<feature type="domain" description="Cytochrome b561" evidence="15">
    <location>
        <begin position="374"/>
        <end position="574"/>
    </location>
</feature>
<comment type="similarity">
    <text evidence="3">Belongs to the FRRS1 family.</text>
</comment>
<dbReference type="GO" id="GO:0016020">
    <property type="term" value="C:membrane"/>
    <property type="evidence" value="ECO:0007669"/>
    <property type="project" value="UniProtKB-SubCell"/>
</dbReference>
<dbReference type="InterPro" id="IPR005018">
    <property type="entry name" value="DOMON_domain"/>
</dbReference>
<dbReference type="PROSITE" id="PS50939">
    <property type="entry name" value="CYTOCHROME_B561"/>
    <property type="match status" value="1"/>
</dbReference>
<dbReference type="AlphaFoldDB" id="A0AAV4EDG4"/>
<proteinExistence type="inferred from homology"/>
<dbReference type="PANTHER" id="PTHR23130:SF171">
    <property type="entry name" value="OS01G0895300 PROTEIN"/>
    <property type="match status" value="1"/>
</dbReference>
<feature type="transmembrane region" description="Helical" evidence="12">
    <location>
        <begin position="482"/>
        <end position="503"/>
    </location>
</feature>
<dbReference type="InterPro" id="IPR002861">
    <property type="entry name" value="Reeler_dom"/>
</dbReference>
<keyword evidence="7" id="KW-0249">Electron transport</keyword>
<evidence type="ECO:0000256" key="12">
    <source>
        <dbReference type="SAM" id="Phobius"/>
    </source>
</evidence>
<dbReference type="SMART" id="SM00665">
    <property type="entry name" value="B561"/>
    <property type="match status" value="1"/>
</dbReference>
<feature type="transmembrane region" description="Helical" evidence="12">
    <location>
        <begin position="548"/>
        <end position="567"/>
    </location>
</feature>
<dbReference type="CDD" id="cd08760">
    <property type="entry name" value="Cyt_b561_FRRS1_like"/>
    <property type="match status" value="1"/>
</dbReference>
<gene>
    <name evidence="17" type="ORF">ElyMa_005368300</name>
</gene>
<evidence type="ECO:0000256" key="8">
    <source>
        <dbReference type="ARBA" id="ARBA00022989"/>
    </source>
</evidence>
<keyword evidence="4" id="KW-0813">Transport</keyword>
<evidence type="ECO:0000256" key="4">
    <source>
        <dbReference type="ARBA" id="ARBA00022448"/>
    </source>
</evidence>
<dbReference type="Pfam" id="PF03351">
    <property type="entry name" value="DOMON"/>
    <property type="match status" value="1"/>
</dbReference>
<evidence type="ECO:0000256" key="11">
    <source>
        <dbReference type="ARBA" id="ARBA00023180"/>
    </source>
</evidence>
<dbReference type="InterPro" id="IPR042307">
    <property type="entry name" value="Reeler_sf"/>
</dbReference>
<evidence type="ECO:0000313" key="17">
    <source>
        <dbReference type="EMBL" id="GFR58725.1"/>
    </source>
</evidence>
<dbReference type="Proteomes" id="UP000762676">
    <property type="component" value="Unassembled WGS sequence"/>
</dbReference>
<comment type="cofactor">
    <cofactor evidence="1">
        <name>heme b</name>
        <dbReference type="ChEBI" id="CHEBI:60344"/>
    </cofactor>
</comment>
<feature type="chain" id="PRO_5043528558" evidence="13">
    <location>
        <begin position="24"/>
        <end position="633"/>
    </location>
</feature>
<dbReference type="InterPro" id="IPR006593">
    <property type="entry name" value="Cyt_b561/ferric_Rdtase_TM"/>
</dbReference>
<evidence type="ECO:0000256" key="9">
    <source>
        <dbReference type="ARBA" id="ARBA00023004"/>
    </source>
</evidence>
<evidence type="ECO:0000256" key="3">
    <source>
        <dbReference type="ARBA" id="ARBA00009195"/>
    </source>
</evidence>
<dbReference type="EMBL" id="BMAT01010690">
    <property type="protein sequence ID" value="GFR58725.1"/>
    <property type="molecule type" value="Genomic_DNA"/>
</dbReference>
<evidence type="ECO:0000256" key="6">
    <source>
        <dbReference type="ARBA" id="ARBA00022729"/>
    </source>
</evidence>